<dbReference type="Gene3D" id="1.10.418.60">
    <property type="entry name" value="Ncd80 complex, Nuf2 subunit"/>
    <property type="match status" value="1"/>
</dbReference>
<proteinExistence type="evidence at transcript level"/>
<feature type="coiled-coil region" evidence="11">
    <location>
        <begin position="224"/>
        <end position="280"/>
    </location>
</feature>
<evidence type="ECO:0000256" key="9">
    <source>
        <dbReference type="ARBA" id="ARBA00023306"/>
    </source>
</evidence>
<reference evidence="14" key="1">
    <citation type="submission" date="2019-07" db="EMBL/GenBank/DDBJ databases">
        <title>Immunocytochemical localization of the kinetochore protein Nuf2p on the gametophyte chromosomes of Saccharina japonica (Phaeophyta).</title>
        <authorList>
            <person name="Dong W.S."/>
            <person name="Liu P.F."/>
            <person name="Liu Y."/>
            <person name="Bi Y.H."/>
            <person name="Zhou Z.G."/>
        </authorList>
    </citation>
    <scope>NUCLEOTIDE SEQUENCE</scope>
</reference>
<feature type="domain" description="Nuf2 DHR10-like" evidence="13">
    <location>
        <begin position="261"/>
        <end position="375"/>
    </location>
</feature>
<protein>
    <submittedName>
        <fullName evidence="14">Nuf2p</fullName>
    </submittedName>
</protein>
<dbReference type="InterPro" id="IPR005549">
    <property type="entry name" value="Kinetochore_Nuf2_N"/>
</dbReference>
<dbReference type="SMR" id="A0A6G7NUH2"/>
<keyword evidence="8" id="KW-0539">Nucleus</keyword>
<accession>A0A6G7NUH2</accession>
<feature type="domain" description="Kinetochore protein Nuf2 N-terminal" evidence="12">
    <location>
        <begin position="9"/>
        <end position="145"/>
    </location>
</feature>
<evidence type="ECO:0000256" key="5">
    <source>
        <dbReference type="ARBA" id="ARBA00022618"/>
    </source>
</evidence>
<dbReference type="PANTHER" id="PTHR48441:SF1">
    <property type="entry name" value="NT-3"/>
    <property type="match status" value="1"/>
</dbReference>
<keyword evidence="5" id="KW-0132">Cell division</keyword>
<keyword evidence="10" id="KW-0137">Centromere</keyword>
<keyword evidence="9" id="KW-0131">Cell cycle</keyword>
<dbReference type="GO" id="GO:0031262">
    <property type="term" value="C:Ndc80 complex"/>
    <property type="evidence" value="ECO:0007669"/>
    <property type="project" value="InterPro"/>
</dbReference>
<dbReference type="Pfam" id="PF18595">
    <property type="entry name" value="Nuf2_DHR10-like"/>
    <property type="match status" value="1"/>
</dbReference>
<evidence type="ECO:0000256" key="2">
    <source>
        <dbReference type="ARBA" id="ARBA00004584"/>
    </source>
</evidence>
<keyword evidence="7 11" id="KW-0175">Coiled coil</keyword>
<dbReference type="PANTHER" id="PTHR48441">
    <property type="match status" value="1"/>
</dbReference>
<evidence type="ECO:0000256" key="7">
    <source>
        <dbReference type="ARBA" id="ARBA00023054"/>
    </source>
</evidence>
<feature type="coiled-coil region" evidence="11">
    <location>
        <begin position="392"/>
        <end position="419"/>
    </location>
</feature>
<evidence type="ECO:0000256" key="4">
    <source>
        <dbReference type="ARBA" id="ARBA00022454"/>
    </source>
</evidence>
<keyword evidence="6" id="KW-0498">Mitosis</keyword>
<dbReference type="EMBL" id="MN242776">
    <property type="protein sequence ID" value="QIJ58472.1"/>
    <property type="molecule type" value="mRNA"/>
</dbReference>
<evidence type="ECO:0000256" key="1">
    <source>
        <dbReference type="ARBA" id="ARBA00004123"/>
    </source>
</evidence>
<evidence type="ECO:0000259" key="12">
    <source>
        <dbReference type="Pfam" id="PF03800"/>
    </source>
</evidence>
<dbReference type="GO" id="GO:0051301">
    <property type="term" value="P:cell division"/>
    <property type="evidence" value="ECO:0007669"/>
    <property type="project" value="UniProtKB-KW"/>
</dbReference>
<evidence type="ECO:0000256" key="6">
    <source>
        <dbReference type="ARBA" id="ARBA00022776"/>
    </source>
</evidence>
<evidence type="ECO:0000313" key="14">
    <source>
        <dbReference type="EMBL" id="QIJ58472.1"/>
    </source>
</evidence>
<sequence length="454" mass="50731">MGDGGDVGYSFPVLNSKQIVGYLSDVHIHVAEEVLSDPKQHASQVVMVFEKLVETTMGVTKEEMSQPAFAGLGCLSNPELHDDNITFLALFRNVCKMMKISKIDDFALKDMSDPTRPRLRRQLSAAINFVRFREEKDVMYQEWLARKKSVAAASKASKLRNIKLADDLDDVQSRMAEKKKAIEDIAAKSKAVKEETADLSHSCSVVREEGAQLKKANFAAKDKVASSMAALKQAEVEKERLQGQVVNSPQRILREVADQQQALDQELADVQAELQNTQKLQQSVVVLGRAKRELVKAAASIEEAGTELSKQESAYKEVKSTQRKIVEKRGEYAARASEISENQRRLVRLEEKLFHLQKQAAFKTEATAGELDAVRTAIADKEGQWSEAHGRLEKAKSAVEQHLQEKNLLEDQIEDRVRETKHLVQQITTICRGHGVRLREAMREGSAPSSTVIT</sequence>
<comment type="subcellular location">
    <subcellularLocation>
        <location evidence="2">Chromosome</location>
        <location evidence="2">Centromere</location>
    </subcellularLocation>
    <subcellularLocation>
        <location evidence="1">Nucleus</location>
    </subcellularLocation>
</comment>
<evidence type="ECO:0000256" key="3">
    <source>
        <dbReference type="ARBA" id="ARBA00005498"/>
    </source>
</evidence>
<evidence type="ECO:0000256" key="10">
    <source>
        <dbReference type="ARBA" id="ARBA00023328"/>
    </source>
</evidence>
<dbReference type="InterPro" id="IPR038275">
    <property type="entry name" value="Nuf2_N_sf"/>
</dbReference>
<evidence type="ECO:0000256" key="8">
    <source>
        <dbReference type="ARBA" id="ARBA00023242"/>
    </source>
</evidence>
<organism evidence="14">
    <name type="scientific">Saccharina japonica</name>
    <name type="common">Sweet kelp</name>
    <name type="synonym">Laminaria japonica</name>
    <dbReference type="NCBI Taxonomy" id="88149"/>
    <lineage>
        <taxon>Eukaryota</taxon>
        <taxon>Sar</taxon>
        <taxon>Stramenopiles</taxon>
        <taxon>Ochrophyta</taxon>
        <taxon>PX clade</taxon>
        <taxon>Phaeophyceae</taxon>
        <taxon>Laminariales</taxon>
        <taxon>Laminariaceae</taxon>
        <taxon>Saccharina</taxon>
    </lineage>
</organism>
<name>A0A6G7NUH2_SACJA</name>
<dbReference type="AlphaFoldDB" id="A0A6G7NUH2"/>
<dbReference type="Pfam" id="PF03800">
    <property type="entry name" value="Nuf2"/>
    <property type="match status" value="1"/>
</dbReference>
<feature type="coiled-coil region" evidence="11">
    <location>
        <begin position="168"/>
        <end position="195"/>
    </location>
</feature>
<dbReference type="InterPro" id="IPR041112">
    <property type="entry name" value="Nuf2_DHR10-like"/>
</dbReference>
<dbReference type="GO" id="GO:0005634">
    <property type="term" value="C:nucleus"/>
    <property type="evidence" value="ECO:0007669"/>
    <property type="project" value="UniProtKB-SubCell"/>
</dbReference>
<evidence type="ECO:0000259" key="13">
    <source>
        <dbReference type="Pfam" id="PF18595"/>
    </source>
</evidence>
<evidence type="ECO:0000256" key="11">
    <source>
        <dbReference type="SAM" id="Coils"/>
    </source>
</evidence>
<keyword evidence="4" id="KW-0158">Chromosome</keyword>
<comment type="similarity">
    <text evidence="3">Belongs to the NUF2 family.</text>
</comment>